<dbReference type="Proteomes" id="UP000315003">
    <property type="component" value="Chromosome"/>
</dbReference>
<reference evidence="4 5" key="1">
    <citation type="submission" date="2019-02" db="EMBL/GenBank/DDBJ databases">
        <title>Deep-cultivation of Planctomycetes and their phenomic and genomic characterization uncovers novel biology.</title>
        <authorList>
            <person name="Wiegand S."/>
            <person name="Jogler M."/>
            <person name="Boedeker C."/>
            <person name="Pinto D."/>
            <person name="Vollmers J."/>
            <person name="Rivas-Marin E."/>
            <person name="Kohn T."/>
            <person name="Peeters S.H."/>
            <person name="Heuer A."/>
            <person name="Rast P."/>
            <person name="Oberbeckmann S."/>
            <person name="Bunk B."/>
            <person name="Jeske O."/>
            <person name="Meyerdierks A."/>
            <person name="Storesund J.E."/>
            <person name="Kallscheuer N."/>
            <person name="Luecker S."/>
            <person name="Lage O.M."/>
            <person name="Pohl T."/>
            <person name="Merkel B.J."/>
            <person name="Hornburger P."/>
            <person name="Mueller R.-W."/>
            <person name="Bruemmer F."/>
            <person name="Labrenz M."/>
            <person name="Spormann A.M."/>
            <person name="Op den Camp H."/>
            <person name="Overmann J."/>
            <person name="Amann R."/>
            <person name="Jetten M.S.M."/>
            <person name="Mascher T."/>
            <person name="Medema M.H."/>
            <person name="Devos D.P."/>
            <person name="Kaster A.-K."/>
            <person name="Ovreas L."/>
            <person name="Rohde M."/>
            <person name="Galperin M.Y."/>
            <person name="Jogler C."/>
        </authorList>
    </citation>
    <scope>NUCLEOTIDE SEQUENCE [LARGE SCALE GENOMIC DNA]</scope>
    <source>
        <strain evidence="4 5">SV_7m_r</strain>
    </source>
</reference>
<evidence type="ECO:0000313" key="5">
    <source>
        <dbReference type="Proteomes" id="UP000315003"/>
    </source>
</evidence>
<name>A0A517T034_9BACT</name>
<dbReference type="OrthoDB" id="9804872at2"/>
<feature type="compositionally biased region" description="Polar residues" evidence="1">
    <location>
        <begin position="27"/>
        <end position="42"/>
    </location>
</feature>
<evidence type="ECO:0000313" key="4">
    <source>
        <dbReference type="EMBL" id="QDT61755.1"/>
    </source>
</evidence>
<feature type="transmembrane region" description="Helical" evidence="2">
    <location>
        <begin position="283"/>
        <end position="306"/>
    </location>
</feature>
<dbReference type="InterPro" id="IPR052901">
    <property type="entry name" value="Bact_TGase-like"/>
</dbReference>
<accession>A0A517T034</accession>
<dbReference type="Gene3D" id="3.10.620.30">
    <property type="match status" value="1"/>
</dbReference>
<keyword evidence="2" id="KW-1133">Transmembrane helix</keyword>
<keyword evidence="4" id="KW-0808">Transferase</keyword>
<dbReference type="EC" id="2.3.2.13" evidence="4"/>
<dbReference type="GO" id="GO:0003810">
    <property type="term" value="F:protein-glutamine gamma-glutamyltransferase activity"/>
    <property type="evidence" value="ECO:0007669"/>
    <property type="project" value="UniProtKB-EC"/>
</dbReference>
<sequence>MNAGQSLKHAATATAKTASASQNTTNPQRATRQPSASTDSNSAVVRDRLAAQLDAYWPVSARHSLPFALLTVFSAIVIGSGDGMEQIASIAVIAALAGWCLVDWLRLIVLPATGAYICMAAVALWCVYQFGQNHFQSESQMASVALLLVMVQSIMMVQKKTQRILEQIVVFTWLQIVVAAIFCSSVMFGIMLPIIGLTTLAAMTTFSVMHLREDVVPAIGAVRRPSTVIGILWADLWQRLWAKRKASNQAANHSSTSRASVRWLLQDASQSCLDSVRSAYRPLLRYCLIVGAPAVLLIATAFFYAIPRRVAASRSLNAGPVLVGFSEEVHLEQLGSVMQNPTKVMRVRMTDRESGEPYLVDGSLYLRGKVLERYVVDKGSSRSVAKWVSNQEVSQAELKRLVQPTLGLFNTGIDPVTVEIRCEPTSTAALFAIAPFYAHAADDGVRQLPGKWTLSRPSVTPPFPPLQYRFATAAFIDHQQTQWIPYDPAGLPREPSRSRTPRNGFGGLIRWWSDFGRPVRIHSDWLQYDRTRIPSAHELAQQVVETIPTDQRSPVRVAEALQQFLSSNPQFSYTLDLNAKPQPGVDPLEQFLATDRKGHCQYFASALAMMLRSVEIPCRMVIGYRSEEYSTVERYCVVRQSHAHAWVEALVPRDDIDQRQLMTLASARTHYWLRLDPTPGVSALDDGNREGMEGVLDTANEIWEDYVVDMDAEKQQFSMPETDSSDQASTAEQSWLESMKESFGKLQDGSSEMSLGALLRDPAFWRRAGVFGLVLIVVIAVPLFITRLLRLRFPNLFAGWQRWISSLTGRPNPQPVIAYYQQALRLLAGAGEHRRTDETPREFQQRLQSRFPMLNSLTKVYEDQRYGGAGAPSPESVQVTIEQLKQAIKAERQRS</sequence>
<evidence type="ECO:0000259" key="3">
    <source>
        <dbReference type="SMART" id="SM00460"/>
    </source>
</evidence>
<feature type="transmembrane region" description="Helical" evidence="2">
    <location>
        <begin position="169"/>
        <end position="195"/>
    </location>
</feature>
<dbReference type="InterPro" id="IPR002931">
    <property type="entry name" value="Transglutaminase-like"/>
</dbReference>
<feature type="region of interest" description="Disordered" evidence="1">
    <location>
        <begin position="1"/>
        <end position="42"/>
    </location>
</feature>
<keyword evidence="2" id="KW-0812">Transmembrane</keyword>
<dbReference type="SMART" id="SM00460">
    <property type="entry name" value="TGc"/>
    <property type="match status" value="1"/>
</dbReference>
<dbReference type="EMBL" id="CP036272">
    <property type="protein sequence ID" value="QDT61755.1"/>
    <property type="molecule type" value="Genomic_DNA"/>
</dbReference>
<keyword evidence="4" id="KW-0012">Acyltransferase</keyword>
<dbReference type="Pfam" id="PF13559">
    <property type="entry name" value="DUF4129"/>
    <property type="match status" value="1"/>
</dbReference>
<dbReference type="InterPro" id="IPR025403">
    <property type="entry name" value="TgpA-like_C"/>
</dbReference>
<dbReference type="RefSeq" id="WP_145276042.1">
    <property type="nucleotide sequence ID" value="NZ_CP036272.1"/>
</dbReference>
<organism evidence="4 5">
    <name type="scientific">Stieleria bergensis</name>
    <dbReference type="NCBI Taxonomy" id="2528025"/>
    <lineage>
        <taxon>Bacteria</taxon>
        <taxon>Pseudomonadati</taxon>
        <taxon>Planctomycetota</taxon>
        <taxon>Planctomycetia</taxon>
        <taxon>Pirellulales</taxon>
        <taxon>Pirellulaceae</taxon>
        <taxon>Stieleria</taxon>
    </lineage>
</organism>
<dbReference type="PANTHER" id="PTHR42736">
    <property type="entry name" value="PROTEIN-GLUTAMINE GAMMA-GLUTAMYLTRANSFERASE"/>
    <property type="match status" value="1"/>
</dbReference>
<keyword evidence="2" id="KW-0472">Membrane</keyword>
<feature type="domain" description="Transglutaminase-like" evidence="3">
    <location>
        <begin position="592"/>
        <end position="679"/>
    </location>
</feature>
<dbReference type="PANTHER" id="PTHR42736:SF1">
    <property type="entry name" value="PROTEIN-GLUTAMINE GAMMA-GLUTAMYLTRANSFERASE"/>
    <property type="match status" value="1"/>
</dbReference>
<feature type="transmembrane region" description="Helical" evidence="2">
    <location>
        <begin position="64"/>
        <end position="81"/>
    </location>
</feature>
<dbReference type="InterPro" id="IPR038765">
    <property type="entry name" value="Papain-like_cys_pep_sf"/>
</dbReference>
<dbReference type="SUPFAM" id="SSF54001">
    <property type="entry name" value="Cysteine proteinases"/>
    <property type="match status" value="1"/>
</dbReference>
<keyword evidence="5" id="KW-1185">Reference proteome</keyword>
<dbReference type="AlphaFoldDB" id="A0A517T034"/>
<evidence type="ECO:0000256" key="1">
    <source>
        <dbReference type="SAM" id="MobiDB-lite"/>
    </source>
</evidence>
<dbReference type="Pfam" id="PF01841">
    <property type="entry name" value="Transglut_core"/>
    <property type="match status" value="1"/>
</dbReference>
<evidence type="ECO:0000256" key="2">
    <source>
        <dbReference type="SAM" id="Phobius"/>
    </source>
</evidence>
<gene>
    <name evidence="4" type="primary">tgpA_3</name>
    <name evidence="4" type="ORF">SV7mr_42950</name>
</gene>
<feature type="transmembrane region" description="Helical" evidence="2">
    <location>
        <begin position="87"/>
        <end position="105"/>
    </location>
</feature>
<feature type="transmembrane region" description="Helical" evidence="2">
    <location>
        <begin position="112"/>
        <end position="131"/>
    </location>
</feature>
<proteinExistence type="predicted"/>
<feature type="transmembrane region" description="Helical" evidence="2">
    <location>
        <begin position="137"/>
        <end position="157"/>
    </location>
</feature>
<feature type="transmembrane region" description="Helical" evidence="2">
    <location>
        <begin position="764"/>
        <end position="785"/>
    </location>
</feature>
<feature type="compositionally biased region" description="Low complexity" evidence="1">
    <location>
        <begin position="10"/>
        <end position="26"/>
    </location>
</feature>
<protein>
    <submittedName>
        <fullName evidence="4">Protein-glutamine gamma-glutamyltransferase</fullName>
        <ecNumber evidence="4">2.3.2.13</ecNumber>
    </submittedName>
</protein>